<evidence type="ECO:0000313" key="4">
    <source>
        <dbReference type="Proteomes" id="UP000648984"/>
    </source>
</evidence>
<sequence>MESASPMAPQDVPSGPNTAPLPDRVNAEPPIIKGLSSTESKWAIGLAVLVWFPVGSLVGLAVHQLPVAVLIIATGPIATVWLAAGQMAKLKRNRPDHYYLHLLLHWAASVHLIRSGFVTHSGAWDIGRTLLPARAPRSSRPRTR</sequence>
<keyword evidence="2" id="KW-0472">Membrane</keyword>
<evidence type="ECO:0000256" key="1">
    <source>
        <dbReference type="SAM" id="MobiDB-lite"/>
    </source>
</evidence>
<keyword evidence="2" id="KW-1133">Transmembrane helix</keyword>
<protein>
    <submittedName>
        <fullName evidence="3">TIGR03750 family conjugal transfer protein</fullName>
    </submittedName>
</protein>
<dbReference type="Pfam" id="PF11990">
    <property type="entry name" value="DUF3487"/>
    <property type="match status" value="1"/>
</dbReference>
<feature type="transmembrane region" description="Helical" evidence="2">
    <location>
        <begin position="67"/>
        <end position="84"/>
    </location>
</feature>
<proteinExistence type="predicted"/>
<evidence type="ECO:0000256" key="2">
    <source>
        <dbReference type="SAM" id="Phobius"/>
    </source>
</evidence>
<dbReference type="Proteomes" id="UP000648984">
    <property type="component" value="Unassembled WGS sequence"/>
</dbReference>
<feature type="transmembrane region" description="Helical" evidence="2">
    <location>
        <begin position="42"/>
        <end position="61"/>
    </location>
</feature>
<keyword evidence="4" id="KW-1185">Reference proteome</keyword>
<dbReference type="InterPro" id="IPR021877">
    <property type="entry name" value="DUF3487"/>
</dbReference>
<dbReference type="EMBL" id="WTVQ01000042">
    <property type="protein sequence ID" value="NMG76853.1"/>
    <property type="molecule type" value="Genomic_DNA"/>
</dbReference>
<feature type="region of interest" description="Disordered" evidence="1">
    <location>
        <begin position="1"/>
        <end position="23"/>
    </location>
</feature>
<name>A0ABX1QEJ0_9RHOO</name>
<evidence type="ECO:0000313" key="3">
    <source>
        <dbReference type="EMBL" id="NMG76853.1"/>
    </source>
</evidence>
<reference evidence="3 4" key="1">
    <citation type="submission" date="2019-12" db="EMBL/GenBank/DDBJ databases">
        <title>Comparative genomics gives insights into the taxonomy of the Azoarcus-Aromatoleum group and reveals separate origins of nif in the plant-associated Azoarcus and non-plant-associated Aromatoleum sub-groups.</title>
        <authorList>
            <person name="Lafos M."/>
            <person name="Maluk M."/>
            <person name="Batista M."/>
            <person name="Junghare M."/>
            <person name="Carmona M."/>
            <person name="Faoro H."/>
            <person name="Cruz L.M."/>
            <person name="Battistoni F."/>
            <person name="De Souza E."/>
            <person name="Pedrosa F."/>
            <person name="Chen W.-M."/>
            <person name="Poole P.S."/>
            <person name="Dixon R.A."/>
            <person name="James E.K."/>
        </authorList>
    </citation>
    <scope>NUCLEOTIDE SEQUENCE [LARGE SCALE GENOMIC DNA]</scope>
    <source>
        <strain evidence="3 4">22Lin</strain>
    </source>
</reference>
<comment type="caution">
    <text evidence="3">The sequence shown here is derived from an EMBL/GenBank/DDBJ whole genome shotgun (WGS) entry which is preliminary data.</text>
</comment>
<dbReference type="NCBIfam" id="TIGR03750">
    <property type="entry name" value="conj_TIGR03750"/>
    <property type="match status" value="1"/>
</dbReference>
<gene>
    <name evidence="3" type="ORF">GPA25_19035</name>
</gene>
<organism evidence="3 4">
    <name type="scientific">Aromatoleum diolicum</name>
    <dbReference type="NCBI Taxonomy" id="75796"/>
    <lineage>
        <taxon>Bacteria</taxon>
        <taxon>Pseudomonadati</taxon>
        <taxon>Pseudomonadota</taxon>
        <taxon>Betaproteobacteria</taxon>
        <taxon>Rhodocyclales</taxon>
        <taxon>Rhodocyclaceae</taxon>
        <taxon>Aromatoleum</taxon>
    </lineage>
</organism>
<keyword evidence="2" id="KW-0812">Transmembrane</keyword>
<dbReference type="RefSeq" id="WP_169261985.1">
    <property type="nucleotide sequence ID" value="NZ_WTVQ01000042.1"/>
</dbReference>
<accession>A0ABX1QEJ0</accession>